<feature type="signal peptide" evidence="1">
    <location>
        <begin position="1"/>
        <end position="19"/>
    </location>
</feature>
<dbReference type="EMBL" id="CP083681">
    <property type="protein sequence ID" value="UYU70346.1"/>
    <property type="molecule type" value="Genomic_DNA"/>
</dbReference>
<feature type="chain" id="PRO_5029743455" evidence="1">
    <location>
        <begin position="20"/>
        <end position="237"/>
    </location>
</feature>
<accession>A0A7J5JV83</accession>
<gene>
    <name evidence="2" type="ORF">GAN75_14055</name>
    <name evidence="3" type="ORF">KQP59_18995</name>
</gene>
<organism evidence="2 4">
    <name type="scientific">Bacteroides thetaiotaomicron</name>
    <dbReference type="NCBI Taxonomy" id="818"/>
    <lineage>
        <taxon>Bacteria</taxon>
        <taxon>Pseudomonadati</taxon>
        <taxon>Bacteroidota</taxon>
        <taxon>Bacteroidia</taxon>
        <taxon>Bacteroidales</taxon>
        <taxon>Bacteroidaceae</taxon>
        <taxon>Bacteroides</taxon>
    </lineage>
</organism>
<dbReference type="AlphaFoldDB" id="A0A7J5JV83"/>
<proteinExistence type="predicted"/>
<dbReference type="Pfam" id="PF16132">
    <property type="entry name" value="DUF4843"/>
    <property type="match status" value="1"/>
</dbReference>
<keyword evidence="1" id="KW-0732">Signal</keyword>
<reference evidence="2 4" key="1">
    <citation type="journal article" date="2019" name="Nat. Med.">
        <title>A library of human gut bacterial isolates paired with longitudinal multiomics data enables mechanistic microbiome research.</title>
        <authorList>
            <person name="Poyet M."/>
            <person name="Groussin M."/>
            <person name="Gibbons S.M."/>
            <person name="Avila-Pacheco J."/>
            <person name="Jiang X."/>
            <person name="Kearney S.M."/>
            <person name="Perrotta A.R."/>
            <person name="Berdy B."/>
            <person name="Zhao S."/>
            <person name="Lieberman T.D."/>
            <person name="Swanson P.K."/>
            <person name="Smith M."/>
            <person name="Roesemann S."/>
            <person name="Alexander J.E."/>
            <person name="Rich S.A."/>
            <person name="Livny J."/>
            <person name="Vlamakis H."/>
            <person name="Clish C."/>
            <person name="Bullock K."/>
            <person name="Deik A."/>
            <person name="Scott J."/>
            <person name="Pierce K.A."/>
            <person name="Xavier R.J."/>
            <person name="Alm E.J."/>
        </authorList>
    </citation>
    <scope>NUCLEOTIDE SEQUENCE [LARGE SCALE GENOMIC DNA]</scope>
    <source>
        <strain evidence="2 4">BIOML-A160</strain>
    </source>
</reference>
<dbReference type="RefSeq" id="WP_008762880.1">
    <property type="nucleotide sequence ID" value="NZ_CAXSVM010000004.1"/>
</dbReference>
<sequence>MIRKYILLALLPLCLWACSEDEIKPYHGEQYLYFNHLKDGEEEEISVSFNNYPTSDEVVVKIGLALIGKPFEKDAPYKLVVVNEEVKEGETPNALPENYRLPESPLFKAGMPKDTLEVVLVKTDNLKEDVKLCLRLESNENFAGSMPGFDQITIVFNNVISKPMWWNSEVTKLFLGTYSRKKYVEFVTFSGISNFGALSTAEKRQASLEFKYYVAENNIMDKDDKTGQEFPMEIPVD</sequence>
<dbReference type="Proteomes" id="UP000436825">
    <property type="component" value="Unassembled WGS sequence"/>
</dbReference>
<reference evidence="3" key="2">
    <citation type="submission" date="2021-06" db="EMBL/GenBank/DDBJ databases">
        <title>Interrogation of the integrated mobile genetic elements in gut-associated Bacteroides with a consensus prediction approach.</title>
        <authorList>
            <person name="Campbell D.E."/>
            <person name="Leigh J.R."/>
            <person name="Kim T."/>
            <person name="England W."/>
            <person name="Whitaker R.J."/>
            <person name="Degnan P.H."/>
        </authorList>
    </citation>
    <scope>NUCLEOTIDE SEQUENCE</scope>
    <source>
        <strain evidence="3">VPI-BTDOT2</strain>
    </source>
</reference>
<dbReference type="Proteomes" id="UP001156216">
    <property type="component" value="Chromosome"/>
</dbReference>
<evidence type="ECO:0000313" key="2">
    <source>
        <dbReference type="EMBL" id="KAB4455355.1"/>
    </source>
</evidence>
<evidence type="ECO:0000256" key="1">
    <source>
        <dbReference type="SAM" id="SignalP"/>
    </source>
</evidence>
<dbReference type="InterPro" id="IPR032299">
    <property type="entry name" value="DUF4843"/>
</dbReference>
<protein>
    <submittedName>
        <fullName evidence="2">DUF4843 domain-containing protein</fullName>
    </submittedName>
</protein>
<evidence type="ECO:0000313" key="4">
    <source>
        <dbReference type="Proteomes" id="UP000436825"/>
    </source>
</evidence>
<evidence type="ECO:0000313" key="3">
    <source>
        <dbReference type="EMBL" id="UYU70346.1"/>
    </source>
</evidence>
<name>A0A7J5JV83_BACT4</name>
<dbReference type="EMBL" id="WCRW01000008">
    <property type="protein sequence ID" value="KAB4455355.1"/>
    <property type="molecule type" value="Genomic_DNA"/>
</dbReference>